<sequence length="272" mass="30923">MKKNKLEKFVEKVKRSNILILTGIILLFLSSLITITNGTTILINYYQGTLGYRSQWTNILSKLSADTNITYFQNLIGNPVFVNKMENGDSEYIFVNNLFYVQAITDKDQRVLAYSVTTRSKDFNPSLKFVAMSFGEVEDFRTPTVVLGKTTFSELGKILAWAPINIVSYLGAHDYFYSEEYRFGNPGNYQTFFFAQNQAGYVNNVYPAPALLPVDYNHVSSTYPGIQAYRDRAIINTYTVTAPFIGPKEMSNDDSRTLILGPDYNQVRILNE</sequence>
<dbReference type="AlphaFoldDB" id="A0A1G2C8X7"/>
<evidence type="ECO:0000313" key="2">
    <source>
        <dbReference type="Proteomes" id="UP000179059"/>
    </source>
</evidence>
<dbReference type="NCBIfam" id="NF043066">
    <property type="entry name" value="ETEC_3214_dom"/>
    <property type="match status" value="1"/>
</dbReference>
<dbReference type="EMBL" id="MHKX01000022">
    <property type="protein sequence ID" value="OGY97832.1"/>
    <property type="molecule type" value="Genomic_DNA"/>
</dbReference>
<proteinExistence type="predicted"/>
<reference evidence="1 2" key="1">
    <citation type="journal article" date="2016" name="Nat. Commun.">
        <title>Thousands of microbial genomes shed light on interconnected biogeochemical processes in an aquifer system.</title>
        <authorList>
            <person name="Anantharaman K."/>
            <person name="Brown C.T."/>
            <person name="Hug L.A."/>
            <person name="Sharon I."/>
            <person name="Castelle C.J."/>
            <person name="Probst A.J."/>
            <person name="Thomas B.C."/>
            <person name="Singh A."/>
            <person name="Wilkins M.J."/>
            <person name="Karaoz U."/>
            <person name="Brodie E.L."/>
            <person name="Williams K.H."/>
            <person name="Hubbard S.S."/>
            <person name="Banfield J.F."/>
        </authorList>
    </citation>
    <scope>NUCLEOTIDE SEQUENCE [LARGE SCALE GENOMIC DNA]</scope>
</reference>
<name>A0A1G2C8X7_9BACT</name>
<comment type="caution">
    <text evidence="1">The sequence shown here is derived from an EMBL/GenBank/DDBJ whole genome shotgun (WGS) entry which is preliminary data.</text>
</comment>
<dbReference type="Proteomes" id="UP000179059">
    <property type="component" value="Unassembled WGS sequence"/>
</dbReference>
<evidence type="ECO:0000313" key="1">
    <source>
        <dbReference type="EMBL" id="OGY97832.1"/>
    </source>
</evidence>
<organism evidence="1 2">
    <name type="scientific">Candidatus Liptonbacteria bacterium RIFCSPHIGHO2_01_FULL_57_28</name>
    <dbReference type="NCBI Taxonomy" id="1798647"/>
    <lineage>
        <taxon>Bacteria</taxon>
        <taxon>Candidatus Liptoniibacteriota</taxon>
    </lineage>
</organism>
<protein>
    <submittedName>
        <fullName evidence="1">Uncharacterized protein</fullName>
    </submittedName>
</protein>
<gene>
    <name evidence="1" type="ORF">A2855_03055</name>
</gene>
<dbReference type="STRING" id="1798647.A2855_03055"/>
<accession>A0A1G2C8X7</accession>
<dbReference type="InterPro" id="IPR050010">
    <property type="entry name" value="ETEC_3214_dom"/>
</dbReference>